<dbReference type="EMBL" id="JANCLU010000016">
    <property type="protein sequence ID" value="MCP8940001.1"/>
    <property type="molecule type" value="Genomic_DNA"/>
</dbReference>
<keyword evidence="1" id="KW-0472">Membrane</keyword>
<keyword evidence="1" id="KW-1133">Transmembrane helix</keyword>
<accession>A0ABT1LFX8</accession>
<dbReference type="InterPro" id="IPR021836">
    <property type="entry name" value="DUF3429"/>
</dbReference>
<protein>
    <submittedName>
        <fullName evidence="2">DUF3429 domain-containing protein</fullName>
    </submittedName>
</protein>
<feature type="transmembrane region" description="Helical" evidence="1">
    <location>
        <begin position="145"/>
        <end position="166"/>
    </location>
</feature>
<name>A0ABT1LFX8_9HYPH</name>
<proteinExistence type="predicted"/>
<dbReference type="PANTHER" id="PTHR15887">
    <property type="entry name" value="TRANSMEMBRANE PROTEIN 69"/>
    <property type="match status" value="1"/>
</dbReference>
<feature type="transmembrane region" description="Helical" evidence="1">
    <location>
        <begin position="21"/>
        <end position="43"/>
    </location>
</feature>
<keyword evidence="3" id="KW-1185">Reference proteome</keyword>
<dbReference type="PANTHER" id="PTHR15887:SF1">
    <property type="entry name" value="TRANSMEMBRANE PROTEIN 69"/>
    <property type="match status" value="1"/>
</dbReference>
<keyword evidence="1" id="KW-0812">Transmembrane</keyword>
<feature type="transmembrane region" description="Helical" evidence="1">
    <location>
        <begin position="90"/>
        <end position="109"/>
    </location>
</feature>
<dbReference type="Proteomes" id="UP001205890">
    <property type="component" value="Unassembled WGS sequence"/>
</dbReference>
<gene>
    <name evidence="2" type="ORF">NK718_15855</name>
</gene>
<sequence length="170" mass="18427">MQQYSALRREPDPREDRDMPMSAAALGVAGVLPFALLTLAAIFEYDRRVGLASGSARDFLVLYGIVIASFVGGIRWGAAMRHPDPKERAMFFAMSVLAPLFAFAIPIVTRPPHDLTLLILIFLLLGFSDVMMARKGSAPAWYGTLRTVLTGLVVAILIVALAVLPLETGL</sequence>
<evidence type="ECO:0000313" key="2">
    <source>
        <dbReference type="EMBL" id="MCP8940001.1"/>
    </source>
</evidence>
<organism evidence="2 3">
    <name type="scientific">Alsobacter ponti</name>
    <dbReference type="NCBI Taxonomy" id="2962936"/>
    <lineage>
        <taxon>Bacteria</taxon>
        <taxon>Pseudomonadati</taxon>
        <taxon>Pseudomonadota</taxon>
        <taxon>Alphaproteobacteria</taxon>
        <taxon>Hyphomicrobiales</taxon>
        <taxon>Alsobacteraceae</taxon>
        <taxon>Alsobacter</taxon>
    </lineage>
</organism>
<comment type="caution">
    <text evidence="2">The sequence shown here is derived from an EMBL/GenBank/DDBJ whole genome shotgun (WGS) entry which is preliminary data.</text>
</comment>
<evidence type="ECO:0000256" key="1">
    <source>
        <dbReference type="SAM" id="Phobius"/>
    </source>
</evidence>
<reference evidence="2 3" key="1">
    <citation type="submission" date="2022-07" db="EMBL/GenBank/DDBJ databases">
        <authorList>
            <person name="Li W.-J."/>
            <person name="Deng Q.-Q."/>
        </authorList>
    </citation>
    <scope>NUCLEOTIDE SEQUENCE [LARGE SCALE GENOMIC DNA]</scope>
    <source>
        <strain evidence="2 3">SYSU M60028</strain>
    </source>
</reference>
<evidence type="ECO:0000313" key="3">
    <source>
        <dbReference type="Proteomes" id="UP001205890"/>
    </source>
</evidence>
<dbReference type="Pfam" id="PF11911">
    <property type="entry name" value="DUF3429"/>
    <property type="match status" value="1"/>
</dbReference>
<dbReference type="RefSeq" id="WP_254744237.1">
    <property type="nucleotide sequence ID" value="NZ_JANCLU010000016.1"/>
</dbReference>
<feature type="transmembrane region" description="Helical" evidence="1">
    <location>
        <begin position="59"/>
        <end position="78"/>
    </location>
</feature>
<feature type="transmembrane region" description="Helical" evidence="1">
    <location>
        <begin position="115"/>
        <end position="133"/>
    </location>
</feature>